<dbReference type="EMBL" id="QEAN01000716">
    <property type="protein sequence ID" value="TPX30124.1"/>
    <property type="molecule type" value="Genomic_DNA"/>
</dbReference>
<evidence type="ECO:0000313" key="2">
    <source>
        <dbReference type="Proteomes" id="UP000317494"/>
    </source>
</evidence>
<comment type="caution">
    <text evidence="1">The sequence shown here is derived from an EMBL/GenBank/DDBJ whole genome shotgun (WGS) entry which is preliminary data.</text>
</comment>
<reference evidence="1 2" key="1">
    <citation type="journal article" date="2019" name="Sci. Rep.">
        <title>Comparative genomics of chytrid fungi reveal insights into the obligate biotrophic and pathogenic lifestyle of Synchytrium endobioticum.</title>
        <authorList>
            <person name="van de Vossenberg B.T.L.H."/>
            <person name="Warris S."/>
            <person name="Nguyen H.D.T."/>
            <person name="van Gent-Pelzer M.P.E."/>
            <person name="Joly D.L."/>
            <person name="van de Geest H.C."/>
            <person name="Bonants P.J.M."/>
            <person name="Smith D.S."/>
            <person name="Levesque C.A."/>
            <person name="van der Lee T.A.J."/>
        </authorList>
    </citation>
    <scope>NUCLEOTIDE SEQUENCE [LARGE SCALE GENOMIC DNA]</scope>
    <source>
        <strain evidence="1 2">MB42</strain>
    </source>
</reference>
<name>A0A507BW97_9FUNG</name>
<sequence>MTCFARMPLVLQEFDRSELSDTSTTKMSKLIFIFLLIIGVYYRGTSADLTDRLEANLAAERAKVIKEVADIKTRRRVYDVHYALYITSNRGVGKFIRTHFPPYEYHEGDEREPQVYKCMGCIFEVFRLHKRGVDKCIIHHDPEYLQVS</sequence>
<proteinExistence type="predicted"/>
<protein>
    <submittedName>
        <fullName evidence="1">Uncharacterized protein</fullName>
    </submittedName>
</protein>
<organism evidence="1 2">
    <name type="scientific">Synchytrium endobioticum</name>
    <dbReference type="NCBI Taxonomy" id="286115"/>
    <lineage>
        <taxon>Eukaryota</taxon>
        <taxon>Fungi</taxon>
        <taxon>Fungi incertae sedis</taxon>
        <taxon>Chytridiomycota</taxon>
        <taxon>Chytridiomycota incertae sedis</taxon>
        <taxon>Chytridiomycetes</taxon>
        <taxon>Synchytriales</taxon>
        <taxon>Synchytriaceae</taxon>
        <taxon>Synchytrium</taxon>
    </lineage>
</organism>
<gene>
    <name evidence="1" type="ORF">SeMB42_g07968</name>
</gene>
<dbReference type="VEuPathDB" id="FungiDB:SeMB42_g07968"/>
<dbReference type="AlphaFoldDB" id="A0A507BW97"/>
<accession>A0A507BW97</accession>
<keyword evidence="2" id="KW-1185">Reference proteome</keyword>
<evidence type="ECO:0000313" key="1">
    <source>
        <dbReference type="EMBL" id="TPX30124.1"/>
    </source>
</evidence>
<dbReference type="Proteomes" id="UP000317494">
    <property type="component" value="Unassembled WGS sequence"/>
</dbReference>